<evidence type="ECO:0000313" key="12">
    <source>
        <dbReference type="EMBL" id="AHG64545.1"/>
    </source>
</evidence>
<keyword evidence="3" id="KW-0813">Transport</keyword>
<sequence>MWHFSWVEPKTIQKPQTIQYSHCSLYCFKSEQFIKNSDLEKYIIRGCLIDEKTLMSAALAFGFTGVAHAETSVTLYGIADAGIAYRQTKVTQGDSFTKTRDVGLLSGVKSASRWGLKGAEDLGNGTSAIFQLENGFDIGTGRATQGGRLFGRLAYVGLSGSNWGTLTLGRQTNVAADTVSSLNPFGTSYGQAGTLNGAFGASVFARMDNSIKYLSPDLAGFKVGVGYAGKNTKTTGSDGFEDFEERNTSNWITVGASYENGPLTVAASYDRFRTDYRNSNDEDLKGTTHLWNLFGAYDFDVVKVFLGYGQVRGSVANQVIVENGAGSTGLNATLNDFTTVTNPGSAHYGLNYAQTNGYRQQAWVAGLSAPIGDDGKILFSYQGSATKNTAEAFDGVKGKLHIFSLGYDHKLSKRTSVYAVASYGSGKLKFDNAENVKLKSTLAAVGLNHRF</sequence>
<dbReference type="PANTHER" id="PTHR34501">
    <property type="entry name" value="PROTEIN YDDL-RELATED"/>
    <property type="match status" value="1"/>
</dbReference>
<organism evidence="12 13">
    <name type="scientific">Advenella mimigardefordensis (strain DSM 17166 / LMG 22922 / DPN7)</name>
    <dbReference type="NCBI Taxonomy" id="1247726"/>
    <lineage>
        <taxon>Bacteria</taxon>
        <taxon>Pseudomonadati</taxon>
        <taxon>Pseudomonadota</taxon>
        <taxon>Betaproteobacteria</taxon>
        <taxon>Burkholderiales</taxon>
        <taxon>Alcaligenaceae</taxon>
    </lineage>
</organism>
<dbReference type="SUPFAM" id="SSF56935">
    <property type="entry name" value="Porins"/>
    <property type="match status" value="1"/>
</dbReference>
<dbReference type="EMBL" id="CP003915">
    <property type="protein sequence ID" value="AHG64545.1"/>
    <property type="molecule type" value="Genomic_DNA"/>
</dbReference>
<evidence type="ECO:0000256" key="7">
    <source>
        <dbReference type="ARBA" id="ARBA00023065"/>
    </source>
</evidence>
<dbReference type="PANTHER" id="PTHR34501:SF9">
    <property type="entry name" value="MAJOR OUTER MEMBRANE PROTEIN P.IA"/>
    <property type="match status" value="1"/>
</dbReference>
<dbReference type="KEGG" id="amim:MIM_c24750"/>
<dbReference type="HOGENOM" id="CLU_038238_1_2_4"/>
<evidence type="ECO:0000256" key="2">
    <source>
        <dbReference type="ARBA" id="ARBA00011233"/>
    </source>
</evidence>
<evidence type="ECO:0000259" key="11">
    <source>
        <dbReference type="Pfam" id="PF13609"/>
    </source>
</evidence>
<dbReference type="GO" id="GO:0009279">
    <property type="term" value="C:cell outer membrane"/>
    <property type="evidence" value="ECO:0007669"/>
    <property type="project" value="UniProtKB-SubCell"/>
</dbReference>
<keyword evidence="8" id="KW-0626">Porin</keyword>
<dbReference type="InterPro" id="IPR001702">
    <property type="entry name" value="Porin_Gram-ve"/>
</dbReference>
<comment type="subcellular location">
    <subcellularLocation>
        <location evidence="1">Cell outer membrane</location>
        <topology evidence="1">Multi-pass membrane protein</topology>
    </subcellularLocation>
</comment>
<accession>W0PGS9</accession>
<dbReference type="AlphaFoldDB" id="W0PGS9"/>
<protein>
    <submittedName>
        <fullName evidence="12">Outer membrane porin protein</fullName>
    </submittedName>
</protein>
<dbReference type="STRING" id="1247726.MIM_c24750"/>
<evidence type="ECO:0000256" key="9">
    <source>
        <dbReference type="ARBA" id="ARBA00023136"/>
    </source>
</evidence>
<dbReference type="Gene3D" id="2.40.160.10">
    <property type="entry name" value="Porin"/>
    <property type="match status" value="1"/>
</dbReference>
<gene>
    <name evidence="12" type="ORF">MIM_c24750</name>
</gene>
<evidence type="ECO:0000256" key="5">
    <source>
        <dbReference type="ARBA" id="ARBA00022692"/>
    </source>
</evidence>
<proteinExistence type="predicted"/>
<evidence type="ECO:0000313" key="13">
    <source>
        <dbReference type="Proteomes" id="UP000019095"/>
    </source>
</evidence>
<keyword evidence="10" id="KW-0998">Cell outer membrane</keyword>
<evidence type="ECO:0000256" key="6">
    <source>
        <dbReference type="ARBA" id="ARBA00022729"/>
    </source>
</evidence>
<evidence type="ECO:0000256" key="10">
    <source>
        <dbReference type="ARBA" id="ARBA00023237"/>
    </source>
</evidence>
<name>W0PGS9_ADVMD</name>
<feature type="domain" description="Porin" evidence="11">
    <location>
        <begin position="57"/>
        <end position="425"/>
    </location>
</feature>
<dbReference type="PRINTS" id="PR00184">
    <property type="entry name" value="NEISSPPORIN"/>
</dbReference>
<dbReference type="GO" id="GO:0015288">
    <property type="term" value="F:porin activity"/>
    <property type="evidence" value="ECO:0007669"/>
    <property type="project" value="UniProtKB-KW"/>
</dbReference>
<evidence type="ECO:0000256" key="1">
    <source>
        <dbReference type="ARBA" id="ARBA00004571"/>
    </source>
</evidence>
<evidence type="ECO:0000256" key="3">
    <source>
        <dbReference type="ARBA" id="ARBA00022448"/>
    </source>
</evidence>
<keyword evidence="13" id="KW-1185">Reference proteome</keyword>
<evidence type="ECO:0000256" key="4">
    <source>
        <dbReference type="ARBA" id="ARBA00022452"/>
    </source>
</evidence>
<dbReference type="CDD" id="cd00342">
    <property type="entry name" value="gram_neg_porins"/>
    <property type="match status" value="1"/>
</dbReference>
<dbReference type="PATRIC" id="fig|1247726.3.peg.2716"/>
<dbReference type="RefSeq" id="WP_025373187.1">
    <property type="nucleotide sequence ID" value="NZ_CP003915.1"/>
</dbReference>
<evidence type="ECO:0000256" key="8">
    <source>
        <dbReference type="ARBA" id="ARBA00023114"/>
    </source>
</evidence>
<comment type="subunit">
    <text evidence="2">Homotrimer.</text>
</comment>
<dbReference type="InterPro" id="IPR023614">
    <property type="entry name" value="Porin_dom_sf"/>
</dbReference>
<dbReference type="GO" id="GO:0034220">
    <property type="term" value="P:monoatomic ion transmembrane transport"/>
    <property type="evidence" value="ECO:0007669"/>
    <property type="project" value="InterPro"/>
</dbReference>
<dbReference type="Proteomes" id="UP000019095">
    <property type="component" value="Chromosome"/>
</dbReference>
<dbReference type="Pfam" id="PF13609">
    <property type="entry name" value="Porin_4"/>
    <property type="match status" value="1"/>
</dbReference>
<dbReference type="InterPro" id="IPR033900">
    <property type="entry name" value="Gram_neg_porin_domain"/>
</dbReference>
<keyword evidence="5" id="KW-0812">Transmembrane</keyword>
<keyword evidence="4" id="KW-1134">Transmembrane beta strand</keyword>
<keyword evidence="6" id="KW-0732">Signal</keyword>
<keyword evidence="7" id="KW-0406">Ion transport</keyword>
<reference evidence="12 13" key="1">
    <citation type="journal article" date="2014" name="Microbiology">
        <title>Unravelling the complete genome sequence of Advenella mimigardefordensis strain DPN7T and novel insights in the catabolism of the xenobiotic polythioester precursor 3,3'-dithiodipropionate.</title>
        <authorList>
            <person name="Wubbeler J.H."/>
            <person name="Hiessl S."/>
            <person name="Schuldes J."/>
            <person name="Thurmer A."/>
            <person name="Daniel R."/>
            <person name="Steinbuchel A."/>
        </authorList>
    </citation>
    <scope>NUCLEOTIDE SEQUENCE [LARGE SCALE GENOMIC DNA]</scope>
    <source>
        <strain evidence="13">DSM 17166 / LMG 22922 / DPN7</strain>
    </source>
</reference>
<dbReference type="eggNOG" id="COG3203">
    <property type="taxonomic scope" value="Bacteria"/>
</dbReference>
<dbReference type="InterPro" id="IPR002299">
    <property type="entry name" value="Porin_Neis"/>
</dbReference>
<dbReference type="InterPro" id="IPR050298">
    <property type="entry name" value="Gram-neg_bact_OMP"/>
</dbReference>
<dbReference type="GO" id="GO:0046930">
    <property type="term" value="C:pore complex"/>
    <property type="evidence" value="ECO:0007669"/>
    <property type="project" value="UniProtKB-KW"/>
</dbReference>
<keyword evidence="9" id="KW-0472">Membrane</keyword>
<dbReference type="PRINTS" id="PR00182">
    <property type="entry name" value="ECOLNEIPORIN"/>
</dbReference>